<organism evidence="2 3">
    <name type="scientific">Catellatospora bangladeshensis</name>
    <dbReference type="NCBI Taxonomy" id="310355"/>
    <lineage>
        <taxon>Bacteria</taxon>
        <taxon>Bacillati</taxon>
        <taxon>Actinomycetota</taxon>
        <taxon>Actinomycetes</taxon>
        <taxon>Micromonosporales</taxon>
        <taxon>Micromonosporaceae</taxon>
        <taxon>Catellatospora</taxon>
    </lineage>
</organism>
<name>A0A8J3NHN8_9ACTN</name>
<evidence type="ECO:0000313" key="3">
    <source>
        <dbReference type="Proteomes" id="UP000601223"/>
    </source>
</evidence>
<reference evidence="2 3" key="1">
    <citation type="submission" date="2021-01" db="EMBL/GenBank/DDBJ databases">
        <title>Whole genome shotgun sequence of Catellatospora bangladeshensis NBRC 107357.</title>
        <authorList>
            <person name="Komaki H."/>
            <person name="Tamura T."/>
        </authorList>
    </citation>
    <scope>NUCLEOTIDE SEQUENCE [LARGE SCALE GENOMIC DNA]</scope>
    <source>
        <strain evidence="2 3">NBRC 107357</strain>
    </source>
</reference>
<gene>
    <name evidence="2" type="ORF">Cba03nite_13420</name>
</gene>
<sequence length="182" mass="18735">MTSVKMVYVSAVESEQTQVPQSGGRTPKDMALSLGVLLIPVLLLVLGYRLFYGWDAAVTVDPANAIESAGRASLAPLPGVAPDGWQTVTAKYADGVLRIGYLDPDGAGAQLVQSRAGAQALLGAELDGKAQADGETVVGGVTWQRYLGPEGRTALLRTAGNTATLLVGENADLTALAAAVTR</sequence>
<comment type="caution">
    <text evidence="2">The sequence shown here is derived from an EMBL/GenBank/DDBJ whole genome shotgun (WGS) entry which is preliminary data.</text>
</comment>
<keyword evidence="1" id="KW-0812">Transmembrane</keyword>
<keyword evidence="3" id="KW-1185">Reference proteome</keyword>
<feature type="transmembrane region" description="Helical" evidence="1">
    <location>
        <begin position="30"/>
        <end position="51"/>
    </location>
</feature>
<dbReference type="EMBL" id="BONF01000008">
    <property type="protein sequence ID" value="GIF79993.1"/>
    <property type="molecule type" value="Genomic_DNA"/>
</dbReference>
<evidence type="ECO:0000313" key="2">
    <source>
        <dbReference type="EMBL" id="GIF79993.1"/>
    </source>
</evidence>
<dbReference type="Proteomes" id="UP000601223">
    <property type="component" value="Unassembled WGS sequence"/>
</dbReference>
<protein>
    <recommendedName>
        <fullName evidence="4">DUF4245 domain-containing protein</fullName>
    </recommendedName>
</protein>
<accession>A0A8J3NHN8</accession>
<keyword evidence="1" id="KW-1133">Transmembrane helix</keyword>
<keyword evidence="1" id="KW-0472">Membrane</keyword>
<evidence type="ECO:0008006" key="4">
    <source>
        <dbReference type="Google" id="ProtNLM"/>
    </source>
</evidence>
<dbReference type="AlphaFoldDB" id="A0A8J3NHN8"/>
<proteinExistence type="predicted"/>
<dbReference type="Pfam" id="PF14030">
    <property type="entry name" value="DUF4245"/>
    <property type="match status" value="1"/>
</dbReference>
<dbReference type="InterPro" id="IPR025339">
    <property type="entry name" value="DUF4245"/>
</dbReference>
<evidence type="ECO:0000256" key="1">
    <source>
        <dbReference type="SAM" id="Phobius"/>
    </source>
</evidence>